<dbReference type="AlphaFoldDB" id="A0A5C7J341"/>
<reference evidence="1 2" key="1">
    <citation type="submission" date="2018-09" db="EMBL/GenBank/DDBJ databases">
        <title>Metagenome Assembled Genomes from an Advanced Water Purification Facility.</title>
        <authorList>
            <person name="Stamps B.W."/>
            <person name="Spear J.R."/>
        </authorList>
    </citation>
    <scope>NUCLEOTIDE SEQUENCE [LARGE SCALE GENOMIC DNA]</scope>
    <source>
        <strain evidence="1">Bin_63_2</strain>
    </source>
</reference>
<accession>A0A5C7J341</accession>
<gene>
    <name evidence="1" type="ORF">E6Q11_06645</name>
</gene>
<organism evidence="1 2">
    <name type="scientific">Candidatus Dojkabacteria bacterium</name>
    <dbReference type="NCBI Taxonomy" id="2099670"/>
    <lineage>
        <taxon>Bacteria</taxon>
        <taxon>Candidatus Dojkabacteria</taxon>
    </lineage>
</organism>
<dbReference type="Proteomes" id="UP000321026">
    <property type="component" value="Unassembled WGS sequence"/>
</dbReference>
<protein>
    <submittedName>
        <fullName evidence="1">Uncharacterized protein</fullName>
    </submittedName>
</protein>
<evidence type="ECO:0000313" key="2">
    <source>
        <dbReference type="Proteomes" id="UP000321026"/>
    </source>
</evidence>
<name>A0A5C7J341_9BACT</name>
<proteinExistence type="predicted"/>
<comment type="caution">
    <text evidence="1">The sequence shown here is derived from an EMBL/GenBank/DDBJ whole genome shotgun (WGS) entry which is preliminary data.</text>
</comment>
<sequence>MALSDVCSDNLHNLAEDLVHYTYWGYGASTTSQVIDSIYCLAALMNELDSPIVSPQSNADFNIHRTTIGAILDTDDSADKKRAIRKLKMLAEISEVNPRLAQGLEALHHEVTANPNGFTATYNPHYIKQLNKIKKYKN</sequence>
<dbReference type="EMBL" id="SSDS01000105">
    <property type="protein sequence ID" value="TXG75789.1"/>
    <property type="molecule type" value="Genomic_DNA"/>
</dbReference>
<evidence type="ECO:0000313" key="1">
    <source>
        <dbReference type="EMBL" id="TXG75789.1"/>
    </source>
</evidence>